<name>I1YJX8_METFJ</name>
<dbReference type="EMBL" id="CP003380">
    <property type="protein sequence ID" value="AFJ03221.1"/>
    <property type="molecule type" value="Genomic_DNA"/>
</dbReference>
<dbReference type="InterPro" id="IPR036812">
    <property type="entry name" value="NAD(P)_OxRdtase_dom_sf"/>
</dbReference>
<dbReference type="InterPro" id="IPR023210">
    <property type="entry name" value="NADP_OxRdtase_dom"/>
</dbReference>
<dbReference type="eggNOG" id="COG0656">
    <property type="taxonomic scope" value="Bacteria"/>
</dbReference>
<feature type="domain" description="NADP-dependent oxidoreductase" evidence="3">
    <location>
        <begin position="58"/>
        <end position="296"/>
    </location>
</feature>
<dbReference type="RefSeq" id="WP_014704640.1">
    <property type="nucleotide sequence ID" value="NC_017856.1"/>
</dbReference>
<dbReference type="InterPro" id="IPR053135">
    <property type="entry name" value="AKR2_Oxidoreductase"/>
</dbReference>
<evidence type="ECO:0000256" key="2">
    <source>
        <dbReference type="SAM" id="SignalP"/>
    </source>
</evidence>
<evidence type="ECO:0000313" key="4">
    <source>
        <dbReference type="EMBL" id="AFJ03221.1"/>
    </source>
</evidence>
<sequence precursor="true">MFSRRQFVRASAAAAGSLLVSPFLSSNYAVAADAKLPPLPGPLLQRPIPSTGEMIPIIGSGTSGSFNVPVGSDEYENLRHVTKAFFAAGATIFDTSPNYGNADTVLGEILHQDGWREQTFLATKIAADNRQMAEQQWRESQRRLHTDSVELLQVHNLRDWKTQLKFANELKASGKTKYVGVTHYLESGLSEMTHILNTEPLDFIQIHYSVNAPEAAETVLPLAQEKGVAVLINRAFDDGRLFGVVKNQPLPDWAAEVEVQTWAQLFLKFALSHPAVTAVIPATSKLKHQVDNLGAGTGPMLNAAQQQQLITLFR</sequence>
<dbReference type="Pfam" id="PF00248">
    <property type="entry name" value="Aldo_ket_red"/>
    <property type="match status" value="1"/>
</dbReference>
<feature type="chain" id="PRO_5003654657" evidence="2">
    <location>
        <begin position="32"/>
        <end position="314"/>
    </location>
</feature>
<dbReference type="PATRIC" id="fig|754477.3.peg.2050"/>
<dbReference type="InterPro" id="IPR006311">
    <property type="entry name" value="TAT_signal"/>
</dbReference>
<dbReference type="PROSITE" id="PS51318">
    <property type="entry name" value="TAT"/>
    <property type="match status" value="1"/>
</dbReference>
<proteinExistence type="predicted"/>
<keyword evidence="1 2" id="KW-0732">Signal</keyword>
<reference evidence="4 5" key="1">
    <citation type="journal article" date="2012" name="J. Bacteriol.">
        <title>Complete genome sequences of Methylophaga sp. strain JAM1 and Methylophaga sp. strain JAM7.</title>
        <authorList>
            <person name="Villeneuve C."/>
            <person name="Martineau C."/>
            <person name="Mauffrey F."/>
            <person name="Villemur R."/>
        </authorList>
    </citation>
    <scope>NUCLEOTIDE SEQUENCE [LARGE SCALE GENOMIC DNA]</scope>
    <source>
        <strain evidence="4 5">JAM7</strain>
    </source>
</reference>
<dbReference type="AlphaFoldDB" id="I1YJX8"/>
<dbReference type="Gene3D" id="3.20.20.100">
    <property type="entry name" value="NADP-dependent oxidoreductase domain"/>
    <property type="match status" value="1"/>
</dbReference>
<feature type="signal peptide" evidence="2">
    <location>
        <begin position="1"/>
        <end position="31"/>
    </location>
</feature>
<dbReference type="OrthoDB" id="8563187at2"/>
<dbReference type="Proteomes" id="UP000009145">
    <property type="component" value="Chromosome"/>
</dbReference>
<dbReference type="InterPro" id="IPR019546">
    <property type="entry name" value="TAT_signal_bac_arc"/>
</dbReference>
<dbReference type="NCBIfam" id="TIGR01409">
    <property type="entry name" value="TAT_signal_seq"/>
    <property type="match status" value="1"/>
</dbReference>
<dbReference type="STRING" id="754477.Q7C_2082"/>
<gene>
    <name evidence="4" type="ordered locus">Q7C_2082</name>
</gene>
<dbReference type="HOGENOM" id="CLU_064726_0_0_6"/>
<dbReference type="KEGG" id="mec:Q7C_2082"/>
<keyword evidence="5" id="KW-1185">Reference proteome</keyword>
<dbReference type="PANTHER" id="PTHR43312">
    <property type="entry name" value="D-THREO-ALDOSE 1-DEHYDROGENASE"/>
    <property type="match status" value="1"/>
</dbReference>
<dbReference type="SUPFAM" id="SSF51430">
    <property type="entry name" value="NAD(P)-linked oxidoreductase"/>
    <property type="match status" value="1"/>
</dbReference>
<evidence type="ECO:0000259" key="3">
    <source>
        <dbReference type="Pfam" id="PF00248"/>
    </source>
</evidence>
<dbReference type="PANTHER" id="PTHR43312:SF1">
    <property type="entry name" value="NADP-DEPENDENT OXIDOREDUCTASE DOMAIN-CONTAINING PROTEIN"/>
    <property type="match status" value="1"/>
</dbReference>
<accession>I1YJX8</accession>
<evidence type="ECO:0000256" key="1">
    <source>
        <dbReference type="ARBA" id="ARBA00022729"/>
    </source>
</evidence>
<evidence type="ECO:0000313" key="5">
    <source>
        <dbReference type="Proteomes" id="UP000009145"/>
    </source>
</evidence>
<protein>
    <submittedName>
        <fullName evidence="4">Aldo/keto reductase</fullName>
    </submittedName>
</protein>
<organism evidence="4 5">
    <name type="scientific">Methylophaga frappieri (strain ATCC BAA-2434 / DSM 25690 / JAM7)</name>
    <dbReference type="NCBI Taxonomy" id="754477"/>
    <lineage>
        <taxon>Bacteria</taxon>
        <taxon>Pseudomonadati</taxon>
        <taxon>Pseudomonadota</taxon>
        <taxon>Gammaproteobacteria</taxon>
        <taxon>Thiotrichales</taxon>
        <taxon>Piscirickettsiaceae</taxon>
        <taxon>Methylophaga</taxon>
    </lineage>
</organism>
<dbReference type="CDD" id="cd19095">
    <property type="entry name" value="AKR_PA4992-like"/>
    <property type="match status" value="1"/>
</dbReference>